<keyword evidence="1" id="KW-0732">Signal</keyword>
<evidence type="ECO:0000313" key="3">
    <source>
        <dbReference type="Proteomes" id="UP000219374"/>
    </source>
</evidence>
<gene>
    <name evidence="2" type="ORF">SAMN06296416_102232</name>
</gene>
<protein>
    <recommendedName>
        <fullName evidence="4">DUF2846 domain-containing protein</fullName>
    </recommendedName>
</protein>
<keyword evidence="3" id="KW-1185">Reference proteome</keyword>
<feature type="chain" id="PRO_5012583508" description="DUF2846 domain-containing protein" evidence="1">
    <location>
        <begin position="23"/>
        <end position="184"/>
    </location>
</feature>
<evidence type="ECO:0000313" key="2">
    <source>
        <dbReference type="EMBL" id="SOD53089.1"/>
    </source>
</evidence>
<dbReference type="Proteomes" id="UP000219374">
    <property type="component" value="Unassembled WGS sequence"/>
</dbReference>
<evidence type="ECO:0008006" key="4">
    <source>
        <dbReference type="Google" id="ProtNLM"/>
    </source>
</evidence>
<dbReference type="EMBL" id="OCND01000002">
    <property type="protein sequence ID" value="SOD53089.1"/>
    <property type="molecule type" value="Genomic_DNA"/>
</dbReference>
<evidence type="ECO:0000256" key="1">
    <source>
        <dbReference type="SAM" id="SignalP"/>
    </source>
</evidence>
<name>A0A286D364_9GAMM</name>
<dbReference type="RefSeq" id="WP_141400737.1">
    <property type="nucleotide sequence ID" value="NZ_OCND01000002.1"/>
</dbReference>
<dbReference type="OrthoDB" id="7428674at2"/>
<feature type="signal peptide" evidence="1">
    <location>
        <begin position="1"/>
        <end position="22"/>
    </location>
</feature>
<sequence>MLVTLSRSILCLVLLMPAIGLAQQQAEPETPAVVGDVAPTIDSAEPEAVADEVADEAADATEQEAEVSSGTGMIPAPPEGKGQIVFFREKKFAGAAIRYKVREGETELGKLSSGTYFVHVAEPGPHEYTVHSEAKDILNLEVEPGETYYVIGSVTMGFMAGRPNLSPSDEAVFSAMSKQLKVAK</sequence>
<accession>A0A286D364</accession>
<organism evidence="2 3">
    <name type="scientific">Pseudoxanthomonas wuyuanensis</name>
    <dbReference type="NCBI Taxonomy" id="1073196"/>
    <lineage>
        <taxon>Bacteria</taxon>
        <taxon>Pseudomonadati</taxon>
        <taxon>Pseudomonadota</taxon>
        <taxon>Gammaproteobacteria</taxon>
        <taxon>Lysobacterales</taxon>
        <taxon>Lysobacteraceae</taxon>
        <taxon>Pseudoxanthomonas</taxon>
    </lineage>
</organism>
<proteinExistence type="predicted"/>
<reference evidence="2 3" key="1">
    <citation type="submission" date="2017-09" db="EMBL/GenBank/DDBJ databases">
        <authorList>
            <person name="Ehlers B."/>
            <person name="Leendertz F.H."/>
        </authorList>
    </citation>
    <scope>NUCLEOTIDE SEQUENCE [LARGE SCALE GENOMIC DNA]</scope>
    <source>
        <strain evidence="2 3">CGMCC 1.10978</strain>
    </source>
</reference>
<dbReference type="AlphaFoldDB" id="A0A286D364"/>